<evidence type="ECO:0000313" key="3">
    <source>
        <dbReference type="Proteomes" id="UP000237889"/>
    </source>
</evidence>
<dbReference type="KEGG" id="phr:C6569_18565"/>
<keyword evidence="3" id="KW-1185">Reference proteome</keyword>
<proteinExistence type="predicted"/>
<accession>A0A2S0NFE6</accession>
<protein>
    <recommendedName>
        <fullName evidence="1">DUF374 domain-containing protein</fullName>
    </recommendedName>
</protein>
<name>A0A2S0NFE6_9HYPH</name>
<organism evidence="2 3">
    <name type="scientific">Phreatobacter cathodiphilus</name>
    <dbReference type="NCBI Taxonomy" id="1868589"/>
    <lineage>
        <taxon>Bacteria</taxon>
        <taxon>Pseudomonadati</taxon>
        <taxon>Pseudomonadota</taxon>
        <taxon>Alphaproteobacteria</taxon>
        <taxon>Hyphomicrobiales</taxon>
        <taxon>Phreatobacteraceae</taxon>
        <taxon>Phreatobacter</taxon>
    </lineage>
</organism>
<dbReference type="EMBL" id="CP027668">
    <property type="protein sequence ID" value="AVO46899.1"/>
    <property type="molecule type" value="Genomic_DNA"/>
</dbReference>
<dbReference type="Proteomes" id="UP000237889">
    <property type="component" value="Chromosome"/>
</dbReference>
<reference evidence="2 3" key="1">
    <citation type="submission" date="2018-03" db="EMBL/GenBank/DDBJ databases">
        <title>Genome sequencing of Phreatobacter sp.</title>
        <authorList>
            <person name="Kim S.-J."/>
            <person name="Heo J."/>
            <person name="Kwon S.-W."/>
        </authorList>
    </citation>
    <scope>NUCLEOTIDE SEQUENCE [LARGE SCALE GENOMIC DNA]</scope>
    <source>
        <strain evidence="2 3">S-12</strain>
    </source>
</reference>
<evidence type="ECO:0000313" key="2">
    <source>
        <dbReference type="EMBL" id="AVO46899.1"/>
    </source>
</evidence>
<dbReference type="InterPro" id="IPR007172">
    <property type="entry name" value="DUF374"/>
</dbReference>
<gene>
    <name evidence="2" type="ORF">C6569_18565</name>
</gene>
<dbReference type="OrthoDB" id="9810508at2"/>
<dbReference type="AlphaFoldDB" id="A0A2S0NFE6"/>
<sequence>MRTCAISSFTCTACSIRTRPDRRRSGPVSFLKRLARSQRVRSAAGSLLAGYLRLVWRTGRFALDPPNIYDYADDNLPVIFAMWHGQHFLSPFVRRPQYRAAVLISRSADGEMNAIAAEKLGVRTIRGSGDHKGQFARKGGVSAYFQMLEALADGETVALTADVPKIAKKAGLGIVMLAKQSGRPILPIAVATARRIDLRSWDKASVNLPFSRGAAVAGPPIWVPADADQVALEGYRRAVEAALDAATGRAYDIAEGRAEPELWSKETLARLEAARDAAAVTARPARTPASGQADA</sequence>
<dbReference type="CDD" id="cd07983">
    <property type="entry name" value="LPLAT_DUF374-like"/>
    <property type="match status" value="1"/>
</dbReference>
<dbReference type="Pfam" id="PF04028">
    <property type="entry name" value="DUF374"/>
    <property type="match status" value="1"/>
</dbReference>
<feature type="domain" description="DUF374" evidence="1">
    <location>
        <begin position="94"/>
        <end position="165"/>
    </location>
</feature>
<evidence type="ECO:0000259" key="1">
    <source>
        <dbReference type="Pfam" id="PF04028"/>
    </source>
</evidence>